<keyword evidence="2" id="KW-1185">Reference proteome</keyword>
<dbReference type="InParanoid" id="L7JTS0"/>
<dbReference type="VEuPathDB" id="MicrosporidiaDB:THOM_2252"/>
<accession>L7JTS0</accession>
<organism evidence="1 2">
    <name type="scientific">Trachipleistophora hominis</name>
    <name type="common">Microsporidian parasite</name>
    <dbReference type="NCBI Taxonomy" id="72359"/>
    <lineage>
        <taxon>Eukaryota</taxon>
        <taxon>Fungi</taxon>
        <taxon>Fungi incertae sedis</taxon>
        <taxon>Microsporidia</taxon>
        <taxon>Pleistophoridae</taxon>
        <taxon>Trachipleistophora</taxon>
    </lineage>
</organism>
<name>L7JTS0_TRAHO</name>
<dbReference type="AlphaFoldDB" id="L7JTS0"/>
<dbReference type="HOGENOM" id="CLU_1074372_0_0_1"/>
<protein>
    <submittedName>
        <fullName evidence="1">Uncharacterized protein</fullName>
    </submittedName>
</protein>
<evidence type="ECO:0000313" key="2">
    <source>
        <dbReference type="Proteomes" id="UP000011185"/>
    </source>
</evidence>
<gene>
    <name evidence="1" type="ORF">THOM_2252</name>
</gene>
<dbReference type="Proteomes" id="UP000011185">
    <property type="component" value="Unassembled WGS sequence"/>
</dbReference>
<evidence type="ECO:0000313" key="1">
    <source>
        <dbReference type="EMBL" id="ELQ74814.1"/>
    </source>
</evidence>
<reference evidence="1 2" key="1">
    <citation type="journal article" date="2012" name="PLoS Pathog.">
        <title>The genome of the obligate intracellular parasite Trachipleistophora hominis: new insights into microsporidian genome dynamics and reductive evolution.</title>
        <authorList>
            <person name="Heinz E."/>
            <person name="Williams T.A."/>
            <person name="Nakjang S."/>
            <person name="Noel C.J."/>
            <person name="Swan D.C."/>
            <person name="Goldberg A.V."/>
            <person name="Harris S.R."/>
            <person name="Weinmaier T."/>
            <person name="Markert S."/>
            <person name="Becher D."/>
            <person name="Bernhardt J."/>
            <person name="Dagan T."/>
            <person name="Hacker C."/>
            <person name="Lucocq J.M."/>
            <person name="Schweder T."/>
            <person name="Rattei T."/>
            <person name="Hall N."/>
            <person name="Hirt R.P."/>
            <person name="Embley T.M."/>
        </authorList>
    </citation>
    <scope>NUCLEOTIDE SEQUENCE [LARGE SCALE GENOMIC DNA]</scope>
</reference>
<proteinExistence type="predicted"/>
<dbReference type="EMBL" id="JH994022">
    <property type="protein sequence ID" value="ELQ74814.1"/>
    <property type="molecule type" value="Genomic_DNA"/>
</dbReference>
<sequence length="259" mass="30280">MLEHNGKQNARTREIVKKIVNHMTHSFLLFLCLDDSIHIISEIYDDIFVELKIDRECDISRIHNILAKYTRHRRGFRYLCQTLELLDMLINMASNKLLNRLLILLNALSEQYNTESEKIRQSVNSTVEHMLHIYHEICHALNDNFDEVLEKSRDFSILLTSNKAKKSLKKIFQCLMLCKVPKFVKIESSPEAKYDDNLQETLELLKSNLFSVQLTSNSVRDCLLIRSAFQLIFKMLFICEAYLESFDVLNSGNGMRVSQ</sequence>